<dbReference type="InterPro" id="IPR005835">
    <property type="entry name" value="NTP_transferase_dom"/>
</dbReference>
<reference evidence="3" key="1">
    <citation type="submission" date="2017-02" db="EMBL/GenBank/DDBJ databases">
        <authorList>
            <person name="Regsiter A."/>
            <person name="William W."/>
        </authorList>
    </citation>
    <scope>NUCLEOTIDE SEQUENCE</scope>
    <source>
        <strain evidence="3">BdmA 4</strain>
    </source>
</reference>
<dbReference type="InterPro" id="IPR051161">
    <property type="entry name" value="Mannose-6P_isomerase_type2"/>
</dbReference>
<name>A0A3P3XSG6_9SPIR</name>
<sequence length="342" mass="38167">MMVNLILCGGSGTRLWPLSRKKTPKQFVRLFKDKSLFEEALSRNRPLCDKFVVATNIEHLPLVERQMARMGIDKVEGLLEPLGRNTAPAIALILMGLPRDELVLVSPSDHHITKLDQYTEAVRRAAALASQGFLVTFGIKPQYAETGYGYIEADGEKVISFREKPDRKTAEHYLASDRYFWNSGMFVFSAGTFLDELSSYAPEVFTAAARTYERAEKGDLLRPRPEDMSAIPSISIDYAVMEKSKRVKVVACDPGWSDLGSFDALYDEARGDADNAALADNAMFLNSRRCLVVGGEKPIILEGVEDLIVVQTDETTLIMRRGQSQNVRDVLKAVADRRPDLL</sequence>
<dbReference type="CDD" id="cd02509">
    <property type="entry name" value="GDP-M1P_Guanylyltransferase"/>
    <property type="match status" value="1"/>
</dbReference>
<dbReference type="InterPro" id="IPR049577">
    <property type="entry name" value="GMPP_N"/>
</dbReference>
<feature type="domain" description="MannoseP isomerase/GMP-like beta-helix" evidence="2">
    <location>
        <begin position="281"/>
        <end position="332"/>
    </location>
</feature>
<dbReference type="GO" id="GO:0004475">
    <property type="term" value="F:mannose-1-phosphate guanylyltransferase (GTP) activity"/>
    <property type="evidence" value="ECO:0007669"/>
    <property type="project" value="UniProtKB-EC"/>
</dbReference>
<protein>
    <submittedName>
        <fullName evidence="3">Mannose-1-phosphate guanylyltransferase</fullName>
        <ecNumber evidence="3">2.7.7.13</ecNumber>
    </submittedName>
</protein>
<dbReference type="GO" id="GO:0009298">
    <property type="term" value="P:GDP-mannose biosynthetic process"/>
    <property type="evidence" value="ECO:0007669"/>
    <property type="project" value="TreeGrafter"/>
</dbReference>
<evidence type="ECO:0000259" key="2">
    <source>
        <dbReference type="Pfam" id="PF22640"/>
    </source>
</evidence>
<dbReference type="EC" id="2.7.7.13" evidence="3"/>
<dbReference type="PANTHER" id="PTHR46390:SF1">
    <property type="entry name" value="MANNOSE-1-PHOSPHATE GUANYLYLTRANSFERASE"/>
    <property type="match status" value="1"/>
</dbReference>
<keyword evidence="3" id="KW-0808">Transferase</keyword>
<proteinExistence type="predicted"/>
<organism evidence="3">
    <name type="scientific">uncultured spirochete</name>
    <dbReference type="NCBI Taxonomy" id="156406"/>
    <lineage>
        <taxon>Bacteria</taxon>
        <taxon>Pseudomonadati</taxon>
        <taxon>Spirochaetota</taxon>
        <taxon>Spirochaetia</taxon>
        <taxon>Spirochaetales</taxon>
        <taxon>environmental samples</taxon>
    </lineage>
</organism>
<dbReference type="Gene3D" id="3.90.550.10">
    <property type="entry name" value="Spore Coat Polysaccharide Biosynthesis Protein SpsA, Chain A"/>
    <property type="match status" value="1"/>
</dbReference>
<evidence type="ECO:0000259" key="1">
    <source>
        <dbReference type="Pfam" id="PF00483"/>
    </source>
</evidence>
<keyword evidence="3" id="KW-0548">Nucleotidyltransferase</keyword>
<gene>
    <name evidence="3" type="ORF">SPIRO4BDMA_50756</name>
</gene>
<dbReference type="Pfam" id="PF00483">
    <property type="entry name" value="NTP_transferase"/>
    <property type="match status" value="1"/>
</dbReference>
<dbReference type="InterPro" id="IPR029044">
    <property type="entry name" value="Nucleotide-diphossugar_trans"/>
</dbReference>
<feature type="domain" description="Nucleotidyl transferase" evidence="1">
    <location>
        <begin position="4"/>
        <end position="273"/>
    </location>
</feature>
<accession>A0A3P3XSG6</accession>
<dbReference type="AlphaFoldDB" id="A0A3P3XSG6"/>
<evidence type="ECO:0000313" key="3">
    <source>
        <dbReference type="EMBL" id="SLM19241.1"/>
    </source>
</evidence>
<dbReference type="EMBL" id="FWDO01000005">
    <property type="protein sequence ID" value="SLM19241.1"/>
    <property type="molecule type" value="Genomic_DNA"/>
</dbReference>
<dbReference type="PANTHER" id="PTHR46390">
    <property type="entry name" value="MANNOSE-1-PHOSPHATE GUANYLYLTRANSFERASE"/>
    <property type="match status" value="1"/>
</dbReference>
<dbReference type="InterPro" id="IPR054566">
    <property type="entry name" value="ManC/GMP-like_b-helix"/>
</dbReference>
<dbReference type="SUPFAM" id="SSF159283">
    <property type="entry name" value="Guanosine diphospho-D-mannose pyrophosphorylase/mannose-6-phosphate isomerase linker domain"/>
    <property type="match status" value="1"/>
</dbReference>
<dbReference type="SUPFAM" id="SSF53448">
    <property type="entry name" value="Nucleotide-diphospho-sugar transferases"/>
    <property type="match status" value="1"/>
</dbReference>
<dbReference type="Pfam" id="PF22640">
    <property type="entry name" value="ManC_GMP_beta-helix"/>
    <property type="match status" value="1"/>
</dbReference>